<feature type="chain" id="PRO_5047239731" description="Ionotropic glutamate receptor C-terminal domain-containing protein" evidence="9">
    <location>
        <begin position="28"/>
        <end position="573"/>
    </location>
</feature>
<feature type="transmembrane region" description="Helical" evidence="8">
    <location>
        <begin position="363"/>
        <end position="384"/>
    </location>
</feature>
<dbReference type="Gene3D" id="1.10.287.70">
    <property type="match status" value="1"/>
</dbReference>
<feature type="transmembrane region" description="Helical" evidence="8">
    <location>
        <begin position="435"/>
        <end position="454"/>
    </location>
</feature>
<keyword evidence="2" id="KW-1003">Cell membrane</keyword>
<sequence>MLNRKFSFVMFVYRCALLVLTVNVSSGSNFLHQMHVVLCPFIDYDNSFSIFNNFVHSLLQYRFTLQNFGQCYNALAVAPEPTLESQPTIVIWITFEESRAYNISSEFWKSILHYKEIENKYSLLQIHHTLLIPNCADANFCIEELASEIANHLQANNELFLCDFGSTNGAYVNFKECFELYWIKTRVVITRIFFPMEASSDDHNDDGTLIFFEHAIYEIGIRRVDFLQETLPGVALDLPGLVSTRFKPKLKPDDPLEFEGGSNVEEYRYLKDALNFKEKAASSNQSMKQLPDETLKNSGFVEMLNSGEADFSLGQYEFIAYRMRGSHGIRYLHSPTTKVKGLAIFVQPLNREVRNFYGRPFRMVVWLLVILTLGVFLIALWILLKFENNAIHEQLRCKPTLRKGKLMDSEFWLIIASIVTLRGNVSNLSRTVTTSTKVAIFAAHLCSFTIIGIYTSNLTSILTLDVDAIQNFDQLIQLKYIFFVNQFSPSLKIVLQQSNKEVVEVAIEKAFEQVLNSKTAILTGSQEFQTITPLYKNDYLCNKLSLIELNTLPIKNAHVVKQGSPFRNAFNIK</sequence>
<evidence type="ECO:0008006" key="12">
    <source>
        <dbReference type="Google" id="ProtNLM"/>
    </source>
</evidence>
<dbReference type="EMBL" id="CAXLJM020000148">
    <property type="protein sequence ID" value="CAL8142417.1"/>
    <property type="molecule type" value="Genomic_DNA"/>
</dbReference>
<keyword evidence="5 8" id="KW-0472">Membrane</keyword>
<dbReference type="Proteomes" id="UP001642540">
    <property type="component" value="Unassembled WGS sequence"/>
</dbReference>
<evidence type="ECO:0000256" key="1">
    <source>
        <dbReference type="ARBA" id="ARBA00004651"/>
    </source>
</evidence>
<evidence type="ECO:0000313" key="11">
    <source>
        <dbReference type="Proteomes" id="UP001642540"/>
    </source>
</evidence>
<reference evidence="10 11" key="1">
    <citation type="submission" date="2024-08" db="EMBL/GenBank/DDBJ databases">
        <authorList>
            <person name="Cucini C."/>
            <person name="Frati F."/>
        </authorList>
    </citation>
    <scope>NUCLEOTIDE SEQUENCE [LARGE SCALE GENOMIC DNA]</scope>
</reference>
<feature type="signal peptide" evidence="9">
    <location>
        <begin position="1"/>
        <end position="27"/>
    </location>
</feature>
<accession>A0ABP1S3B7</accession>
<evidence type="ECO:0000256" key="8">
    <source>
        <dbReference type="SAM" id="Phobius"/>
    </source>
</evidence>
<dbReference type="InterPro" id="IPR052192">
    <property type="entry name" value="Insect_Ionotropic_Sensory_Rcpt"/>
</dbReference>
<dbReference type="PANTHER" id="PTHR42643">
    <property type="entry name" value="IONOTROPIC RECEPTOR 20A-RELATED"/>
    <property type="match status" value="1"/>
</dbReference>
<comment type="subcellular location">
    <subcellularLocation>
        <location evidence="1">Cell membrane</location>
        <topology evidence="1">Multi-pass membrane protein</topology>
    </subcellularLocation>
</comment>
<comment type="caution">
    <text evidence="10">The sequence shown here is derived from an EMBL/GenBank/DDBJ whole genome shotgun (WGS) entry which is preliminary data.</text>
</comment>
<evidence type="ECO:0000256" key="2">
    <source>
        <dbReference type="ARBA" id="ARBA00022475"/>
    </source>
</evidence>
<evidence type="ECO:0000256" key="4">
    <source>
        <dbReference type="ARBA" id="ARBA00022989"/>
    </source>
</evidence>
<gene>
    <name evidence="10" type="ORF">ODALV1_LOCUS29043</name>
</gene>
<evidence type="ECO:0000313" key="10">
    <source>
        <dbReference type="EMBL" id="CAL8142417.1"/>
    </source>
</evidence>
<keyword evidence="6" id="KW-0675">Receptor</keyword>
<keyword evidence="9" id="KW-0732">Signal</keyword>
<evidence type="ECO:0000256" key="6">
    <source>
        <dbReference type="ARBA" id="ARBA00023170"/>
    </source>
</evidence>
<keyword evidence="11" id="KW-1185">Reference proteome</keyword>
<evidence type="ECO:0000256" key="7">
    <source>
        <dbReference type="ARBA" id="ARBA00023180"/>
    </source>
</evidence>
<organism evidence="10 11">
    <name type="scientific">Orchesella dallaii</name>
    <dbReference type="NCBI Taxonomy" id="48710"/>
    <lineage>
        <taxon>Eukaryota</taxon>
        <taxon>Metazoa</taxon>
        <taxon>Ecdysozoa</taxon>
        <taxon>Arthropoda</taxon>
        <taxon>Hexapoda</taxon>
        <taxon>Collembola</taxon>
        <taxon>Entomobryomorpha</taxon>
        <taxon>Entomobryoidea</taxon>
        <taxon>Orchesellidae</taxon>
        <taxon>Orchesellinae</taxon>
        <taxon>Orchesella</taxon>
    </lineage>
</organism>
<evidence type="ECO:0000256" key="3">
    <source>
        <dbReference type="ARBA" id="ARBA00022692"/>
    </source>
</evidence>
<proteinExistence type="predicted"/>
<keyword evidence="7" id="KW-0325">Glycoprotein</keyword>
<evidence type="ECO:0000256" key="9">
    <source>
        <dbReference type="SAM" id="SignalP"/>
    </source>
</evidence>
<protein>
    <recommendedName>
        <fullName evidence="12">Ionotropic glutamate receptor C-terminal domain-containing protein</fullName>
    </recommendedName>
</protein>
<name>A0ABP1S3B7_9HEXA</name>
<keyword evidence="3 8" id="KW-0812">Transmembrane</keyword>
<evidence type="ECO:0000256" key="5">
    <source>
        <dbReference type="ARBA" id="ARBA00023136"/>
    </source>
</evidence>
<keyword evidence="4 8" id="KW-1133">Transmembrane helix</keyword>
<dbReference type="PANTHER" id="PTHR42643:SF24">
    <property type="entry name" value="IONOTROPIC RECEPTOR 60A"/>
    <property type="match status" value="1"/>
</dbReference>